<dbReference type="EMBL" id="BTGU01001821">
    <property type="protein sequence ID" value="GMN29934.1"/>
    <property type="molecule type" value="Genomic_DNA"/>
</dbReference>
<name>A0AA88D879_FICCA</name>
<evidence type="ECO:0000313" key="1">
    <source>
        <dbReference type="EMBL" id="GMN29934.1"/>
    </source>
</evidence>
<sequence>MRWPAMKNALEAKKLVHQGKCLLTSPSLPHHAYLTLLTSHCLPHQGNCLLTKQPLTTGHACVGAKENLCNLSLLCFLVLQATQCNRSM</sequence>
<reference evidence="1" key="1">
    <citation type="submission" date="2023-07" db="EMBL/GenBank/DDBJ databases">
        <title>draft genome sequence of fig (Ficus carica).</title>
        <authorList>
            <person name="Takahashi T."/>
            <person name="Nishimura K."/>
        </authorList>
    </citation>
    <scope>NUCLEOTIDE SEQUENCE</scope>
</reference>
<comment type="caution">
    <text evidence="1">The sequence shown here is derived from an EMBL/GenBank/DDBJ whole genome shotgun (WGS) entry which is preliminary data.</text>
</comment>
<accession>A0AA88D879</accession>
<proteinExistence type="predicted"/>
<dbReference type="AlphaFoldDB" id="A0AA88D879"/>
<keyword evidence="2" id="KW-1185">Reference proteome</keyword>
<protein>
    <submittedName>
        <fullName evidence="1">Uncharacterized protein</fullName>
    </submittedName>
</protein>
<dbReference type="Proteomes" id="UP001187192">
    <property type="component" value="Unassembled WGS sequence"/>
</dbReference>
<evidence type="ECO:0000313" key="2">
    <source>
        <dbReference type="Proteomes" id="UP001187192"/>
    </source>
</evidence>
<organism evidence="1 2">
    <name type="scientific">Ficus carica</name>
    <name type="common">Common fig</name>
    <dbReference type="NCBI Taxonomy" id="3494"/>
    <lineage>
        <taxon>Eukaryota</taxon>
        <taxon>Viridiplantae</taxon>
        <taxon>Streptophyta</taxon>
        <taxon>Embryophyta</taxon>
        <taxon>Tracheophyta</taxon>
        <taxon>Spermatophyta</taxon>
        <taxon>Magnoliopsida</taxon>
        <taxon>eudicotyledons</taxon>
        <taxon>Gunneridae</taxon>
        <taxon>Pentapetalae</taxon>
        <taxon>rosids</taxon>
        <taxon>fabids</taxon>
        <taxon>Rosales</taxon>
        <taxon>Moraceae</taxon>
        <taxon>Ficeae</taxon>
        <taxon>Ficus</taxon>
    </lineage>
</organism>
<gene>
    <name evidence="1" type="ORF">TIFTF001_041383</name>
</gene>